<dbReference type="NCBIfam" id="NF033748">
    <property type="entry name" value="class_F_sortase"/>
    <property type="match status" value="1"/>
</dbReference>
<dbReference type="InterPro" id="IPR005754">
    <property type="entry name" value="Sortase"/>
</dbReference>
<keyword evidence="2" id="KW-1133">Transmembrane helix</keyword>
<keyword evidence="4" id="KW-1185">Reference proteome</keyword>
<accession>A0A7W3TF52</accession>
<keyword evidence="1" id="KW-0378">Hydrolase</keyword>
<gene>
    <name evidence="3" type="ORF">FNQ90_16170</name>
</gene>
<organism evidence="3 4">
    <name type="scientific">Streptomyces alkaliphilus</name>
    <dbReference type="NCBI Taxonomy" id="1472722"/>
    <lineage>
        <taxon>Bacteria</taxon>
        <taxon>Bacillati</taxon>
        <taxon>Actinomycetota</taxon>
        <taxon>Actinomycetes</taxon>
        <taxon>Kitasatosporales</taxon>
        <taxon>Streptomycetaceae</taxon>
        <taxon>Streptomyces</taxon>
    </lineage>
</organism>
<feature type="transmembrane region" description="Helical" evidence="2">
    <location>
        <begin position="12"/>
        <end position="31"/>
    </location>
</feature>
<evidence type="ECO:0000313" key="4">
    <source>
        <dbReference type="Proteomes" id="UP000538929"/>
    </source>
</evidence>
<proteinExistence type="predicted"/>
<comment type="caution">
    <text evidence="3">The sequence shown here is derived from an EMBL/GenBank/DDBJ whole genome shotgun (WGS) entry which is preliminary data.</text>
</comment>
<keyword evidence="2" id="KW-0812">Transmembrane</keyword>
<reference evidence="4" key="1">
    <citation type="submission" date="2019-10" db="EMBL/GenBank/DDBJ databases">
        <title>Streptomyces sp. nov., a novel actinobacterium isolated from alkaline environment.</title>
        <authorList>
            <person name="Golinska P."/>
        </authorList>
    </citation>
    <scope>NUCLEOTIDE SEQUENCE [LARGE SCALE GENOMIC DNA]</scope>
    <source>
        <strain evidence="4">DSM 42118</strain>
    </source>
</reference>
<dbReference type="Gene3D" id="2.40.260.10">
    <property type="entry name" value="Sortase"/>
    <property type="match status" value="1"/>
</dbReference>
<dbReference type="SUPFAM" id="SSF63817">
    <property type="entry name" value="Sortase"/>
    <property type="match status" value="1"/>
</dbReference>
<dbReference type="GO" id="GO:0016787">
    <property type="term" value="F:hydrolase activity"/>
    <property type="evidence" value="ECO:0007669"/>
    <property type="project" value="UniProtKB-KW"/>
</dbReference>
<name>A0A7W3TF52_9ACTN</name>
<protein>
    <submittedName>
        <fullName evidence="3">Class F sortase</fullName>
    </submittedName>
</protein>
<dbReference type="Proteomes" id="UP000538929">
    <property type="component" value="Unassembled WGS sequence"/>
</dbReference>
<dbReference type="RefSeq" id="WP_182607061.1">
    <property type="nucleotide sequence ID" value="NZ_VKHT01000542.1"/>
</dbReference>
<evidence type="ECO:0000256" key="2">
    <source>
        <dbReference type="SAM" id="Phobius"/>
    </source>
</evidence>
<evidence type="ECO:0000313" key="3">
    <source>
        <dbReference type="EMBL" id="MBB0245597.1"/>
    </source>
</evidence>
<sequence length="226" mass="23958">MTAVTTGRPTGGRGALTALTWAVLLFGLWLWGKELTGGEPDVGGPVRLADGRVLPAPVLPLDGDAVPVRLEMDGPMLRAEVIERGVEPEGGVEPPPFEAADTAGWFRDGPVPGAEGAALLVGHVDTDTGRAVFYDLSTVEPGAEVEVLRSDGRTAVFTVERVDVVERSAFDPEVVYGPHREGRAELRLITCGGEFDAERSAYSANVVVSAYLTETRDPPEPARTDP</sequence>
<dbReference type="EMBL" id="VKHT01000542">
    <property type="protein sequence ID" value="MBB0245597.1"/>
    <property type="molecule type" value="Genomic_DNA"/>
</dbReference>
<dbReference type="Pfam" id="PF04203">
    <property type="entry name" value="Sortase"/>
    <property type="match status" value="1"/>
</dbReference>
<evidence type="ECO:0000256" key="1">
    <source>
        <dbReference type="ARBA" id="ARBA00022801"/>
    </source>
</evidence>
<keyword evidence="2" id="KW-0472">Membrane</keyword>
<dbReference type="CDD" id="cd05829">
    <property type="entry name" value="Sortase_F"/>
    <property type="match status" value="1"/>
</dbReference>
<dbReference type="InterPro" id="IPR042001">
    <property type="entry name" value="Sortase_F"/>
</dbReference>
<dbReference type="InterPro" id="IPR023365">
    <property type="entry name" value="Sortase_dom-sf"/>
</dbReference>
<dbReference type="AlphaFoldDB" id="A0A7W3TF52"/>